<name>A0A5E8CIA1_9ZZZZ</name>
<dbReference type="EMBL" id="CABVLZ010000001">
    <property type="protein sequence ID" value="VVU94404.1"/>
    <property type="molecule type" value="Genomic_DNA"/>
</dbReference>
<dbReference type="AlphaFoldDB" id="A0A5E8CIA1"/>
<proteinExistence type="predicted"/>
<reference evidence="1" key="1">
    <citation type="submission" date="2019-09" db="EMBL/GenBank/DDBJ databases">
        <authorList>
            <person name="Needham M D."/>
        </authorList>
    </citation>
    <scope>NUCLEOTIDE SEQUENCE</scope>
</reference>
<sequence length="204" mass="24073">MTKINIIYINLLSKKDNLDDLLKDKNSYVLITNDSLGNIKNYENLNQISQHIPNLDVFEKKLKEKIASYKFKTLQNRFYLPIGSSILLEYENNNLIYSPIMWVKQDISNTNNIYWSFLSTLSLILKNNINDMESKNLIIFEQPVSPTGTEQRAKAFEKFNDLNNENFIESLDYKNDNTIFYKESNISEQPPFLQNNEFRELNYN</sequence>
<protein>
    <submittedName>
        <fullName evidence="1">Uncharacterized protein</fullName>
    </submittedName>
</protein>
<evidence type="ECO:0000313" key="1">
    <source>
        <dbReference type="EMBL" id="VVU94404.1"/>
    </source>
</evidence>
<accession>A0A5E8CIA1</accession>
<organism evidence="1">
    <name type="scientific">seawater metagenome</name>
    <dbReference type="NCBI Taxonomy" id="1561972"/>
    <lineage>
        <taxon>unclassified sequences</taxon>
        <taxon>metagenomes</taxon>
        <taxon>ecological metagenomes</taxon>
    </lineage>
</organism>
<gene>
    <name evidence="1" type="ORF">CPAV1605_126</name>
</gene>